<feature type="transmembrane region" description="Helical" evidence="1">
    <location>
        <begin position="190"/>
        <end position="213"/>
    </location>
</feature>
<evidence type="ECO:0000256" key="1">
    <source>
        <dbReference type="SAM" id="Phobius"/>
    </source>
</evidence>
<feature type="transmembrane region" description="Helical" evidence="1">
    <location>
        <begin position="165"/>
        <end position="183"/>
    </location>
</feature>
<feature type="transmembrane region" description="Helical" evidence="1">
    <location>
        <begin position="61"/>
        <end position="79"/>
    </location>
</feature>
<dbReference type="OrthoDB" id="9799090at2"/>
<keyword evidence="1" id="KW-0472">Membrane</keyword>
<proteinExistence type="predicted"/>
<dbReference type="SUPFAM" id="SSF81324">
    <property type="entry name" value="Voltage-gated potassium channels"/>
    <property type="match status" value="1"/>
</dbReference>
<dbReference type="Proteomes" id="UP000199595">
    <property type="component" value="Unassembled WGS sequence"/>
</dbReference>
<keyword evidence="1" id="KW-1133">Transmembrane helix</keyword>
<name>A0A1H3BQ60_9FLAO</name>
<dbReference type="STRING" id="762486.SAMN05444411_105174"/>
<evidence type="ECO:0000313" key="3">
    <source>
        <dbReference type="EMBL" id="SDX43474.1"/>
    </source>
</evidence>
<keyword evidence="4" id="KW-1185">Reference proteome</keyword>
<reference evidence="3 4" key="1">
    <citation type="submission" date="2016-10" db="EMBL/GenBank/DDBJ databases">
        <authorList>
            <person name="de Groot N.N."/>
        </authorList>
    </citation>
    <scope>NUCLEOTIDE SEQUENCE [LARGE SCALE GENOMIC DNA]</scope>
    <source>
        <strain evidence="3 4">DSM 24956</strain>
    </source>
</reference>
<dbReference type="Gene3D" id="1.10.287.70">
    <property type="match status" value="1"/>
</dbReference>
<dbReference type="RefSeq" id="WP_090123458.1">
    <property type="nucleotide sequence ID" value="NZ_FNNJ01000005.1"/>
</dbReference>
<evidence type="ECO:0000259" key="2">
    <source>
        <dbReference type="Pfam" id="PF07885"/>
    </source>
</evidence>
<keyword evidence="1" id="KW-0812">Transmembrane</keyword>
<dbReference type="InterPro" id="IPR013099">
    <property type="entry name" value="K_chnl_dom"/>
</dbReference>
<dbReference type="AlphaFoldDB" id="A0A1H3BQ60"/>
<dbReference type="EMBL" id="FNNJ01000005">
    <property type="protein sequence ID" value="SDX43474.1"/>
    <property type="molecule type" value="Genomic_DNA"/>
</dbReference>
<organism evidence="3 4">
    <name type="scientific">Lutibacter oricola</name>
    <dbReference type="NCBI Taxonomy" id="762486"/>
    <lineage>
        <taxon>Bacteria</taxon>
        <taxon>Pseudomonadati</taxon>
        <taxon>Bacteroidota</taxon>
        <taxon>Flavobacteriia</taxon>
        <taxon>Flavobacteriales</taxon>
        <taxon>Flavobacteriaceae</taxon>
        <taxon>Lutibacter</taxon>
    </lineage>
</organism>
<feature type="domain" description="Potassium channel" evidence="2">
    <location>
        <begin position="138"/>
        <end position="209"/>
    </location>
</feature>
<dbReference type="Pfam" id="PF07885">
    <property type="entry name" value="Ion_trans_2"/>
    <property type="match status" value="1"/>
</dbReference>
<feature type="transmembrane region" description="Helical" evidence="1">
    <location>
        <begin position="37"/>
        <end position="54"/>
    </location>
</feature>
<evidence type="ECO:0000313" key="4">
    <source>
        <dbReference type="Proteomes" id="UP000199595"/>
    </source>
</evidence>
<feature type="transmembrane region" description="Helical" evidence="1">
    <location>
        <begin position="12"/>
        <end position="31"/>
    </location>
</feature>
<accession>A0A1H3BQ60</accession>
<feature type="transmembrane region" description="Helical" evidence="1">
    <location>
        <begin position="85"/>
        <end position="107"/>
    </location>
</feature>
<feature type="transmembrane region" description="Helical" evidence="1">
    <location>
        <begin position="119"/>
        <end position="145"/>
    </location>
</feature>
<gene>
    <name evidence="3" type="ORF">SAMN05444411_105174</name>
</gene>
<sequence>MMEKVIYPYRFEIFFYSQIIILFGSLIIPPILFENVVSPILFQVNILAGVLLLFKKKKLMWFLIFLLIITSIIISSNIVNHTEKGILNFFKMSAYFLFYIIVTFQLIKQVWKSKRVGKNVIFGLISGYISLGLIGFFICMTIEMITPGSFQGFSEGISLTENIMYYSYVTLLTIGYGEVLPITSLAQKSAILIGLTGQMYLVVVTAIVVGKYVSQVSKDN</sequence>
<protein>
    <submittedName>
        <fullName evidence="3">Ion channel</fullName>
    </submittedName>
</protein>